<reference evidence="1" key="1">
    <citation type="journal article" date="2021" name="bioRxiv">
        <title>Whole Genome Assembly and Annotation of Northern Wild Rice, Zizania palustris L., Supports a Whole Genome Duplication in the Zizania Genus.</title>
        <authorList>
            <person name="Haas M."/>
            <person name="Kono T."/>
            <person name="Macchietto M."/>
            <person name="Millas R."/>
            <person name="McGilp L."/>
            <person name="Shao M."/>
            <person name="Duquette J."/>
            <person name="Hirsch C.N."/>
            <person name="Kimball J."/>
        </authorList>
    </citation>
    <scope>NUCLEOTIDE SEQUENCE</scope>
    <source>
        <tissue evidence="1">Fresh leaf tissue</tissue>
    </source>
</reference>
<gene>
    <name evidence="1" type="ORF">GUJ93_ZPchr0001g30781</name>
</gene>
<protein>
    <submittedName>
        <fullName evidence="1">Uncharacterized protein</fullName>
    </submittedName>
</protein>
<evidence type="ECO:0000313" key="2">
    <source>
        <dbReference type="Proteomes" id="UP000729402"/>
    </source>
</evidence>
<organism evidence="1 2">
    <name type="scientific">Zizania palustris</name>
    <name type="common">Northern wild rice</name>
    <dbReference type="NCBI Taxonomy" id="103762"/>
    <lineage>
        <taxon>Eukaryota</taxon>
        <taxon>Viridiplantae</taxon>
        <taxon>Streptophyta</taxon>
        <taxon>Embryophyta</taxon>
        <taxon>Tracheophyta</taxon>
        <taxon>Spermatophyta</taxon>
        <taxon>Magnoliopsida</taxon>
        <taxon>Liliopsida</taxon>
        <taxon>Poales</taxon>
        <taxon>Poaceae</taxon>
        <taxon>BOP clade</taxon>
        <taxon>Oryzoideae</taxon>
        <taxon>Oryzeae</taxon>
        <taxon>Zizaniinae</taxon>
        <taxon>Zizania</taxon>
    </lineage>
</organism>
<reference evidence="1" key="2">
    <citation type="submission" date="2021-02" db="EMBL/GenBank/DDBJ databases">
        <authorList>
            <person name="Kimball J.A."/>
            <person name="Haas M.W."/>
            <person name="Macchietto M."/>
            <person name="Kono T."/>
            <person name="Duquette J."/>
            <person name="Shao M."/>
        </authorList>
    </citation>
    <scope>NUCLEOTIDE SEQUENCE</scope>
    <source>
        <tissue evidence="1">Fresh leaf tissue</tissue>
    </source>
</reference>
<comment type="caution">
    <text evidence="1">The sequence shown here is derived from an EMBL/GenBank/DDBJ whole genome shotgun (WGS) entry which is preliminary data.</text>
</comment>
<sequence>MRKQLVNVGLRDGDIVYVGNHGTKLSGQGFKCEVRACNSVPSNVQRAMRGARQLARKRKRETEQHKLSLERELMQGMKGRDEVIDLPSDEEGQIQMAIRNSLRDKNLSRVIERRHESGSGVRVSLGTDPTDMAIIYFMVYCNAHMFFHKSIDASSHRQSAVSVLDPDTYYKFNFSKKLEYALALSDAIEKMAETPDDVVEAIKEIVAFREYHGRFNRPVARAGASSMSPSKP</sequence>
<dbReference type="OrthoDB" id="10523539at2759"/>
<evidence type="ECO:0000313" key="1">
    <source>
        <dbReference type="EMBL" id="KAG8052172.1"/>
    </source>
</evidence>
<dbReference type="AlphaFoldDB" id="A0A8J5UZT8"/>
<keyword evidence="2" id="KW-1185">Reference proteome</keyword>
<dbReference type="Proteomes" id="UP000729402">
    <property type="component" value="Unassembled WGS sequence"/>
</dbReference>
<dbReference type="EMBL" id="JAAALK010000288">
    <property type="protein sequence ID" value="KAG8052172.1"/>
    <property type="molecule type" value="Genomic_DNA"/>
</dbReference>
<name>A0A8J5UZT8_ZIZPA</name>
<accession>A0A8J5UZT8</accession>
<proteinExistence type="predicted"/>